<sequence length="222" mass="22311">MTALLSYQTALLLRSHRWLPPLLLYAAFMFIGVRTGQPILDSFGYAAAALVPVTAWLVRVCVTNEPEAARDCAAAAAGPWRVHLSAVLTGLLASTVVGVAATAVVAAISEPRSSDHQVDVPVGEATAAGLVAVLTCVLLGTAVGALCNRPLLRSTAWAVPATVLAAFLVLFAEGSPAEAAVTGMVTGSLDGTVNMGVLPLAAAAVSAAVAVGVACAVSGRRG</sequence>
<evidence type="ECO:0000313" key="2">
    <source>
        <dbReference type="EMBL" id="MBB4895642.1"/>
    </source>
</evidence>
<feature type="transmembrane region" description="Helical" evidence="1">
    <location>
        <begin position="82"/>
        <end position="108"/>
    </location>
</feature>
<protein>
    <recommendedName>
        <fullName evidence="4">ABC transporter</fullName>
    </recommendedName>
</protein>
<feature type="transmembrane region" description="Helical" evidence="1">
    <location>
        <begin position="192"/>
        <end position="217"/>
    </location>
</feature>
<keyword evidence="1" id="KW-1133">Transmembrane helix</keyword>
<evidence type="ECO:0000313" key="3">
    <source>
        <dbReference type="Proteomes" id="UP000556084"/>
    </source>
</evidence>
<evidence type="ECO:0008006" key="4">
    <source>
        <dbReference type="Google" id="ProtNLM"/>
    </source>
</evidence>
<dbReference type="Proteomes" id="UP000556084">
    <property type="component" value="Unassembled WGS sequence"/>
</dbReference>
<organism evidence="2 3">
    <name type="scientific">Streptomyces olivoverticillatus</name>
    <dbReference type="NCBI Taxonomy" id="66427"/>
    <lineage>
        <taxon>Bacteria</taxon>
        <taxon>Bacillati</taxon>
        <taxon>Actinomycetota</taxon>
        <taxon>Actinomycetes</taxon>
        <taxon>Kitasatosporales</taxon>
        <taxon>Streptomycetaceae</taxon>
        <taxon>Streptomyces</taxon>
    </lineage>
</organism>
<proteinExistence type="predicted"/>
<gene>
    <name evidence="2" type="ORF">FHS39_004721</name>
</gene>
<reference evidence="2 3" key="1">
    <citation type="submission" date="2020-08" db="EMBL/GenBank/DDBJ databases">
        <title>Genomic Encyclopedia of Type Strains, Phase III (KMG-III): the genomes of soil and plant-associated and newly described type strains.</title>
        <authorList>
            <person name="Whitman W."/>
        </authorList>
    </citation>
    <scope>NUCLEOTIDE SEQUENCE [LARGE SCALE GENOMIC DNA]</scope>
    <source>
        <strain evidence="2 3">CECT 3266</strain>
    </source>
</reference>
<feature type="transmembrane region" description="Helical" evidence="1">
    <location>
        <begin position="18"/>
        <end position="37"/>
    </location>
</feature>
<name>A0A7W7LT89_9ACTN</name>
<keyword evidence="1" id="KW-0472">Membrane</keyword>
<feature type="transmembrane region" description="Helical" evidence="1">
    <location>
        <begin position="43"/>
        <end position="62"/>
    </location>
</feature>
<keyword evidence="1" id="KW-0812">Transmembrane</keyword>
<dbReference type="RefSeq" id="WP_246470429.1">
    <property type="nucleotide sequence ID" value="NZ_JACHJH010000008.1"/>
</dbReference>
<comment type="caution">
    <text evidence="2">The sequence shown here is derived from an EMBL/GenBank/DDBJ whole genome shotgun (WGS) entry which is preliminary data.</text>
</comment>
<feature type="transmembrane region" description="Helical" evidence="1">
    <location>
        <begin position="154"/>
        <end position="172"/>
    </location>
</feature>
<dbReference type="EMBL" id="JACHJH010000008">
    <property type="protein sequence ID" value="MBB4895642.1"/>
    <property type="molecule type" value="Genomic_DNA"/>
</dbReference>
<keyword evidence="3" id="KW-1185">Reference proteome</keyword>
<dbReference type="AlphaFoldDB" id="A0A7W7LT89"/>
<accession>A0A7W7LT89</accession>
<feature type="transmembrane region" description="Helical" evidence="1">
    <location>
        <begin position="128"/>
        <end position="147"/>
    </location>
</feature>
<evidence type="ECO:0000256" key="1">
    <source>
        <dbReference type="SAM" id="Phobius"/>
    </source>
</evidence>